<proteinExistence type="predicted"/>
<comment type="caution">
    <text evidence="1">The sequence shown here is derived from an EMBL/GenBank/DDBJ whole genome shotgun (WGS) entry which is preliminary data.</text>
</comment>
<dbReference type="EMBL" id="JAERUA010000025">
    <property type="protein sequence ID" value="KAI1882166.1"/>
    <property type="molecule type" value="Genomic_DNA"/>
</dbReference>
<dbReference type="PANTHER" id="PTHR14776:SF1">
    <property type="entry name" value="CADHERIN-LIKE AND PC-ESTERASE DOMAIN-CONTAINING PROTEIN 1"/>
    <property type="match status" value="1"/>
</dbReference>
<keyword evidence="2" id="KW-1185">Reference proteome</keyword>
<evidence type="ECO:0000313" key="2">
    <source>
        <dbReference type="Proteomes" id="UP000829720"/>
    </source>
</evidence>
<dbReference type="Gene3D" id="3.30.470.20">
    <property type="entry name" value="ATP-grasp fold, B domain"/>
    <property type="match status" value="1"/>
</dbReference>
<name>A0A8T3CBH6_9TELE</name>
<sequence>MLHQCSVTALKLHLFPPPQAHLIQSGHGGKAVVLTGQHVAMDTEVQLYQRVLEQHGYAVSVSWHADASAIFRQDIGQSGDSDWAVLICLEGSERSCSKTLDSHHHLLPHQRVNTIPGIAQAFSDLDGLCRFQSDGRLSGLEFPIISSACVQSRATHSSTKPEWAQPIAPLVPGDGHGFVAMVKVYILVTSVTPLTVFFHHTGLVRTDLSSNSYVSKLQAFFLKHLGPNASVALDNMKEAMGRVLLAAAATAGASDAQSRCSLCFQLLTITLHFNSSLLPEIVQVQKELHFEDMEDPNFEGQITKELFLEDTLNFLLSMHTKSHMLNPELDTLIGEKYGGCVGTNSDCLSPEKASLLLQFIHQLQTPGPFKLLYPASSQGLAALQHHLSQRFRTPGNRGTGSRLTAMLDSVISFQNQNQTVMGELEGRGGRKPSQYSQNSQLDQHYSWSDCGQEKCTDPHLRQVYTDPHLILTPPFSPWIKEYRAEVPFDIVTVRIRAEPVDCHCQVHLDERRGPRMANYPIGLGNSRISILVMDDSEPEPVIMTIYTLNIFRDVRPSLPMFDDYVTCGFVQDCGLVVQPDQPCGLEPISGTPSPGESQAYDQACSSGDAPGRWVVPCLSCSDNRTCDWREVSWQPYNCYHPVLTRPQLQDCMMNRKVLFIGDSTNRGMMYYLMERVNATLQDWDKAHDTIVYHNVNEGRTLISYSYYPQFWLEKTRRPTFKRALEQLIERSRPLEDSPQTVLVAGGVQWLNTNHLTILHQVLKRENLLNILVVIKSLGMGFHLPVDGIRSLSLRGVQDLYTMNENILMTAKHYGYEVIDTFRITMGRYKEFLQGKCACHFHEVGKLTFSEAPLHRKMKLFRRSDEGRTGLSGTPVLEDTWVASSSPYHVKGSINQVYSEILLSRLCWIKRTNVTMRSH</sequence>
<organism evidence="1 2">
    <name type="scientific">Albula goreensis</name>
    <dbReference type="NCBI Taxonomy" id="1534307"/>
    <lineage>
        <taxon>Eukaryota</taxon>
        <taxon>Metazoa</taxon>
        <taxon>Chordata</taxon>
        <taxon>Craniata</taxon>
        <taxon>Vertebrata</taxon>
        <taxon>Euteleostomi</taxon>
        <taxon>Actinopterygii</taxon>
        <taxon>Neopterygii</taxon>
        <taxon>Teleostei</taxon>
        <taxon>Albuliformes</taxon>
        <taxon>Albulidae</taxon>
        <taxon>Albula</taxon>
    </lineage>
</organism>
<dbReference type="OrthoDB" id="1932925at2759"/>
<gene>
    <name evidence="1" type="ORF">AGOR_G00247870</name>
</gene>
<reference evidence="1" key="1">
    <citation type="submission" date="2021-01" db="EMBL/GenBank/DDBJ databases">
        <authorList>
            <person name="Zahm M."/>
            <person name="Roques C."/>
            <person name="Cabau C."/>
            <person name="Klopp C."/>
            <person name="Donnadieu C."/>
            <person name="Jouanno E."/>
            <person name="Lampietro C."/>
            <person name="Louis A."/>
            <person name="Herpin A."/>
            <person name="Echchiki A."/>
            <person name="Berthelot C."/>
            <person name="Parey E."/>
            <person name="Roest-Crollius H."/>
            <person name="Braasch I."/>
            <person name="Postlethwait J."/>
            <person name="Bobe J."/>
            <person name="Montfort J."/>
            <person name="Bouchez O."/>
            <person name="Begum T."/>
            <person name="Mejri S."/>
            <person name="Adams A."/>
            <person name="Chen W.-J."/>
            <person name="Guiguen Y."/>
        </authorList>
    </citation>
    <scope>NUCLEOTIDE SEQUENCE</scope>
    <source>
        <tissue evidence="1">Blood</tissue>
    </source>
</reference>
<dbReference type="PANTHER" id="PTHR14776">
    <property type="entry name" value="CADHERIN-LIKE AND PC-ESTERASE DOMAIN-CONTAINING PROTEIN 1"/>
    <property type="match status" value="1"/>
</dbReference>
<dbReference type="Proteomes" id="UP000829720">
    <property type="component" value="Unassembled WGS sequence"/>
</dbReference>
<protein>
    <recommendedName>
        <fullName evidence="3">Cadherin-like and PC-esterase domain-containing protein 1</fullName>
    </recommendedName>
</protein>
<evidence type="ECO:0000313" key="1">
    <source>
        <dbReference type="EMBL" id="KAI1882166.1"/>
    </source>
</evidence>
<accession>A0A8T3CBH6</accession>
<evidence type="ECO:0008006" key="3">
    <source>
        <dbReference type="Google" id="ProtNLM"/>
    </source>
</evidence>
<dbReference type="AlphaFoldDB" id="A0A8T3CBH6"/>